<feature type="transmembrane region" description="Helical" evidence="4">
    <location>
        <begin position="378"/>
        <end position="404"/>
    </location>
</feature>
<dbReference type="InterPro" id="IPR008984">
    <property type="entry name" value="SMAD_FHA_dom_sf"/>
</dbReference>
<evidence type="ECO:0000256" key="1">
    <source>
        <dbReference type="ARBA" id="ARBA00022723"/>
    </source>
</evidence>
<feature type="transmembrane region" description="Helical" evidence="4">
    <location>
        <begin position="343"/>
        <end position="366"/>
    </location>
</feature>
<feature type="transmembrane region" description="Helical" evidence="4">
    <location>
        <begin position="506"/>
        <end position="527"/>
    </location>
</feature>
<dbReference type="Pfam" id="PF12906">
    <property type="entry name" value="RINGv"/>
    <property type="match status" value="1"/>
</dbReference>
<dbReference type="SUPFAM" id="SSF57850">
    <property type="entry name" value="RING/U-box"/>
    <property type="match status" value="1"/>
</dbReference>
<dbReference type="AlphaFoldDB" id="A0A7J6PHL9"/>
<reference evidence="7 8" key="1">
    <citation type="submission" date="2020-04" db="EMBL/GenBank/DDBJ databases">
        <title>Perkinsus olseni comparative genomics.</title>
        <authorList>
            <person name="Bogema D.R."/>
        </authorList>
    </citation>
    <scope>NUCLEOTIDE SEQUENCE [LARGE SCALE GENOMIC DNA]</scope>
    <source>
        <strain evidence="7">00978-12</strain>
    </source>
</reference>
<dbReference type="Proteomes" id="UP000541610">
    <property type="component" value="Unassembled WGS sequence"/>
</dbReference>
<gene>
    <name evidence="7" type="ORF">FOZ60_004116</name>
</gene>
<keyword evidence="4" id="KW-0472">Membrane</keyword>
<keyword evidence="2" id="KW-0863">Zinc-finger</keyword>
<name>A0A7J6PHL9_PEROL</name>
<dbReference type="PROSITE" id="PS50006">
    <property type="entry name" value="FHA_DOMAIN"/>
    <property type="match status" value="1"/>
</dbReference>
<evidence type="ECO:0000256" key="2">
    <source>
        <dbReference type="ARBA" id="ARBA00022771"/>
    </source>
</evidence>
<sequence length="603" mass="66963">MSHFIPTVYAESTTWTRDSHDLFDYESQHVVRRDFALNQTVRFVRRNDEVRTDDASVDAVPPREQSDYLMKCINFDSRFLPAEKQSDACRLVPKKLWLVIKEVRPDLSGSDSATAVARCAPPEADGMPCRICLLEASGSDEDDPLIEACACRGSIRYVHLGCLRHWIQGRLFLGGNDGHTDPHTYLFRQLTCELCRTSYPMNVVLPDGSTTQLVPMPETKAPYLVLENMMRIDPVEGVEGQSSAHSRGVYVISLAGKKSLKLGRGHESDVRIADVSISRWHATVSFADDGRFILEDHNSKFGTLVAMRRPKLINASTGTLSSQLRTLFMIGGKCLGCLTYRGAFTTALVLTMMYCGGHMALVYYLYYDLEYVDWFRKWLIAPIAYLAWSVMLLNFMLAILVLTLKETGRCYALSTWIGVVSVSMIIWLGYAAYACQRLKANAFMVLPGTQVVKAAANSRSHTTAKILGSTAAAMLINPGSVEAVYSMLPSPMNLCFWWGIKLEYPALLFGLGSFTVLAFQLATGMALQPVLKAGGNGAEGVTADKIQLWYALAPKNRRILYQKELADIEVSEIERLMGISDSESDAIEDGILDDALDEDKLTP</sequence>
<dbReference type="PANTHER" id="PTHR46210">
    <property type="entry name" value="FHA DOMAIN-CONTAINING PROTEIN"/>
    <property type="match status" value="1"/>
</dbReference>
<feature type="transmembrane region" description="Helical" evidence="4">
    <location>
        <begin position="416"/>
        <end position="435"/>
    </location>
</feature>
<dbReference type="Pfam" id="PF00498">
    <property type="entry name" value="FHA"/>
    <property type="match status" value="1"/>
</dbReference>
<feature type="domain" description="FHA" evidence="5">
    <location>
        <begin position="260"/>
        <end position="310"/>
    </location>
</feature>
<dbReference type="InterPro" id="IPR000253">
    <property type="entry name" value="FHA_dom"/>
</dbReference>
<dbReference type="PROSITE" id="PS51292">
    <property type="entry name" value="ZF_RING_CH"/>
    <property type="match status" value="1"/>
</dbReference>
<evidence type="ECO:0000259" key="5">
    <source>
        <dbReference type="PROSITE" id="PS50006"/>
    </source>
</evidence>
<evidence type="ECO:0000256" key="4">
    <source>
        <dbReference type="SAM" id="Phobius"/>
    </source>
</evidence>
<dbReference type="PANTHER" id="PTHR46210:SF1">
    <property type="entry name" value="FHA DOMAIN-CONTAINING PROTEIN"/>
    <property type="match status" value="1"/>
</dbReference>
<keyword evidence="3" id="KW-0862">Zinc</keyword>
<dbReference type="OrthoDB" id="264354at2759"/>
<evidence type="ECO:0000256" key="3">
    <source>
        <dbReference type="ARBA" id="ARBA00022833"/>
    </source>
</evidence>
<evidence type="ECO:0000313" key="8">
    <source>
        <dbReference type="Proteomes" id="UP000541610"/>
    </source>
</evidence>
<evidence type="ECO:0000259" key="6">
    <source>
        <dbReference type="PROSITE" id="PS51292"/>
    </source>
</evidence>
<feature type="domain" description="RING-CH-type" evidence="6">
    <location>
        <begin position="121"/>
        <end position="202"/>
    </location>
</feature>
<dbReference type="InterPro" id="IPR013083">
    <property type="entry name" value="Znf_RING/FYVE/PHD"/>
</dbReference>
<dbReference type="Gene3D" id="2.60.200.20">
    <property type="match status" value="1"/>
</dbReference>
<dbReference type="InterPro" id="IPR011016">
    <property type="entry name" value="Znf_RING-CH"/>
</dbReference>
<accession>A0A7J6PHL9</accession>
<dbReference type="SUPFAM" id="SSF49879">
    <property type="entry name" value="SMAD/FHA domain"/>
    <property type="match status" value="1"/>
</dbReference>
<dbReference type="Gene3D" id="3.30.40.10">
    <property type="entry name" value="Zinc/RING finger domain, C3HC4 (zinc finger)"/>
    <property type="match status" value="1"/>
</dbReference>
<keyword evidence="4" id="KW-0812">Transmembrane</keyword>
<dbReference type="CDD" id="cd16495">
    <property type="entry name" value="RING_CH-C4HC3_MARCH"/>
    <property type="match status" value="1"/>
</dbReference>
<keyword evidence="4" id="KW-1133">Transmembrane helix</keyword>
<dbReference type="GO" id="GO:0008270">
    <property type="term" value="F:zinc ion binding"/>
    <property type="evidence" value="ECO:0007669"/>
    <property type="project" value="UniProtKB-KW"/>
</dbReference>
<keyword evidence="1" id="KW-0479">Metal-binding</keyword>
<proteinExistence type="predicted"/>
<dbReference type="EMBL" id="JABANP010000019">
    <property type="protein sequence ID" value="KAF4695619.1"/>
    <property type="molecule type" value="Genomic_DNA"/>
</dbReference>
<organism evidence="7 8">
    <name type="scientific">Perkinsus olseni</name>
    <name type="common">Perkinsus atlanticus</name>
    <dbReference type="NCBI Taxonomy" id="32597"/>
    <lineage>
        <taxon>Eukaryota</taxon>
        <taxon>Sar</taxon>
        <taxon>Alveolata</taxon>
        <taxon>Perkinsozoa</taxon>
        <taxon>Perkinsea</taxon>
        <taxon>Perkinsida</taxon>
        <taxon>Perkinsidae</taxon>
        <taxon>Perkinsus</taxon>
    </lineage>
</organism>
<dbReference type="SMART" id="SM00744">
    <property type="entry name" value="RINGv"/>
    <property type="match status" value="1"/>
</dbReference>
<dbReference type="SMART" id="SM00240">
    <property type="entry name" value="FHA"/>
    <property type="match status" value="1"/>
</dbReference>
<comment type="caution">
    <text evidence="7">The sequence shown here is derived from an EMBL/GenBank/DDBJ whole genome shotgun (WGS) entry which is preliminary data.</text>
</comment>
<evidence type="ECO:0000313" key="7">
    <source>
        <dbReference type="EMBL" id="KAF4695619.1"/>
    </source>
</evidence>
<dbReference type="CDD" id="cd00060">
    <property type="entry name" value="FHA"/>
    <property type="match status" value="1"/>
</dbReference>
<protein>
    <submittedName>
        <fullName evidence="7">Uncharacterized protein</fullName>
    </submittedName>
</protein>